<accession>A0A1H3EZU1</accession>
<feature type="transmembrane region" description="Helical" evidence="5">
    <location>
        <begin position="264"/>
        <end position="283"/>
    </location>
</feature>
<dbReference type="InterPro" id="IPR011701">
    <property type="entry name" value="MFS"/>
</dbReference>
<dbReference type="InterPro" id="IPR020846">
    <property type="entry name" value="MFS_dom"/>
</dbReference>
<gene>
    <name evidence="7" type="ORF">SAMN05444340_10194</name>
</gene>
<dbReference type="GO" id="GO:0022857">
    <property type="term" value="F:transmembrane transporter activity"/>
    <property type="evidence" value="ECO:0007669"/>
    <property type="project" value="InterPro"/>
</dbReference>
<evidence type="ECO:0000313" key="7">
    <source>
        <dbReference type="EMBL" id="SDX84261.1"/>
    </source>
</evidence>
<keyword evidence="2 5" id="KW-1133">Transmembrane helix</keyword>
<name>A0A1H3EZU1_9RHOB</name>
<sequence length="428" mass="43831">MIRQFLPVTALLLGSALLLFAGGLNGLILPVRGSAEGFSAYSLGLLGTGWAVGYVLGCVFAPRLVGAVGHIRTFGVMCAFAAVAVLLQALVVEMWAWIPTRAIAGFCFAGAAMIVESWLNDRAQPSTRGAIFGVYTMVNLAAITAGQMAISLGDASGFVFFAIAAIVYALALVPTALSTQATPAPLTSVQLNLAALWRNSPVAVVAVFLVGVSNASFGALAAVYADRIGLNLTAIALFASIPVLAGAVAQIPVGLASDRMDRRIVLIAVAVTALAADLAFVLLAPESRVMNLALVGLFGAAIFSMYPIIVAHANDHAPPGTSIQVSGGLLMVFGLGSIVGPLAAGFLMTDYFGPRGLFVTTVISHVVVIGFGLYRIYRSPAVAASDKGSFRAFGTTRAATPETAALAEGEDEAEALGEAQAQKDAAGA</sequence>
<protein>
    <submittedName>
        <fullName evidence="7">Predicted arabinose efflux permease, MFS family</fullName>
    </submittedName>
</protein>
<feature type="transmembrane region" description="Helical" evidence="5">
    <location>
        <begin position="42"/>
        <end position="62"/>
    </location>
</feature>
<feature type="region of interest" description="Disordered" evidence="4">
    <location>
        <begin position="401"/>
        <end position="428"/>
    </location>
</feature>
<keyword evidence="3 5" id="KW-0472">Membrane</keyword>
<evidence type="ECO:0000256" key="2">
    <source>
        <dbReference type="ARBA" id="ARBA00022989"/>
    </source>
</evidence>
<dbReference type="Pfam" id="PF07690">
    <property type="entry name" value="MFS_1"/>
    <property type="match status" value="1"/>
</dbReference>
<dbReference type="PROSITE" id="PS50850">
    <property type="entry name" value="MFS"/>
    <property type="match status" value="1"/>
</dbReference>
<keyword evidence="1 5" id="KW-0812">Transmembrane</keyword>
<dbReference type="SUPFAM" id="SSF103473">
    <property type="entry name" value="MFS general substrate transporter"/>
    <property type="match status" value="1"/>
</dbReference>
<evidence type="ECO:0000256" key="1">
    <source>
        <dbReference type="ARBA" id="ARBA00022692"/>
    </source>
</evidence>
<organism evidence="7 8">
    <name type="scientific">Citreimonas salinaria</name>
    <dbReference type="NCBI Taxonomy" id="321339"/>
    <lineage>
        <taxon>Bacteria</taxon>
        <taxon>Pseudomonadati</taxon>
        <taxon>Pseudomonadota</taxon>
        <taxon>Alphaproteobacteria</taxon>
        <taxon>Rhodobacterales</taxon>
        <taxon>Roseobacteraceae</taxon>
        <taxon>Citreimonas</taxon>
    </lineage>
</organism>
<dbReference type="RefSeq" id="WP_177177786.1">
    <property type="nucleotide sequence ID" value="NZ_FNPF01000001.1"/>
</dbReference>
<feature type="transmembrane region" description="Helical" evidence="5">
    <location>
        <begin position="356"/>
        <end position="377"/>
    </location>
</feature>
<feature type="transmembrane region" description="Helical" evidence="5">
    <location>
        <begin position="131"/>
        <end position="152"/>
    </location>
</feature>
<feature type="transmembrane region" description="Helical" evidence="5">
    <location>
        <begin position="102"/>
        <end position="119"/>
    </location>
</feature>
<dbReference type="EMBL" id="FNPF01000001">
    <property type="protein sequence ID" value="SDX84261.1"/>
    <property type="molecule type" value="Genomic_DNA"/>
</dbReference>
<evidence type="ECO:0000256" key="3">
    <source>
        <dbReference type="ARBA" id="ARBA00023136"/>
    </source>
</evidence>
<dbReference type="AlphaFoldDB" id="A0A1H3EZU1"/>
<dbReference type="InterPro" id="IPR047200">
    <property type="entry name" value="MFS_YcaD-like"/>
</dbReference>
<dbReference type="PANTHER" id="PTHR23521">
    <property type="entry name" value="TRANSPORTER MFS SUPERFAMILY"/>
    <property type="match status" value="1"/>
</dbReference>
<feature type="transmembrane region" description="Helical" evidence="5">
    <location>
        <begin position="323"/>
        <end position="344"/>
    </location>
</feature>
<feature type="transmembrane region" description="Helical" evidence="5">
    <location>
        <begin position="202"/>
        <end position="224"/>
    </location>
</feature>
<feature type="domain" description="Major facilitator superfamily (MFS) profile" evidence="6">
    <location>
        <begin position="199"/>
        <end position="428"/>
    </location>
</feature>
<dbReference type="GO" id="GO:0005886">
    <property type="term" value="C:plasma membrane"/>
    <property type="evidence" value="ECO:0007669"/>
    <property type="project" value="TreeGrafter"/>
</dbReference>
<dbReference type="PANTHER" id="PTHR23521:SF3">
    <property type="entry name" value="MFS TRANSPORTER"/>
    <property type="match status" value="1"/>
</dbReference>
<evidence type="ECO:0000313" key="8">
    <source>
        <dbReference type="Proteomes" id="UP000199286"/>
    </source>
</evidence>
<dbReference type="Proteomes" id="UP000199286">
    <property type="component" value="Unassembled WGS sequence"/>
</dbReference>
<dbReference type="Gene3D" id="1.20.1250.20">
    <property type="entry name" value="MFS general substrate transporter like domains"/>
    <property type="match status" value="2"/>
</dbReference>
<evidence type="ECO:0000259" key="6">
    <source>
        <dbReference type="PROSITE" id="PS50850"/>
    </source>
</evidence>
<feature type="transmembrane region" description="Helical" evidence="5">
    <location>
        <begin position="158"/>
        <end position="181"/>
    </location>
</feature>
<evidence type="ECO:0000256" key="5">
    <source>
        <dbReference type="SAM" id="Phobius"/>
    </source>
</evidence>
<feature type="transmembrane region" description="Helical" evidence="5">
    <location>
        <begin position="74"/>
        <end position="96"/>
    </location>
</feature>
<evidence type="ECO:0000256" key="4">
    <source>
        <dbReference type="SAM" id="MobiDB-lite"/>
    </source>
</evidence>
<reference evidence="7 8" key="1">
    <citation type="submission" date="2016-10" db="EMBL/GenBank/DDBJ databases">
        <authorList>
            <person name="de Groot N.N."/>
        </authorList>
    </citation>
    <scope>NUCLEOTIDE SEQUENCE [LARGE SCALE GENOMIC DNA]</scope>
    <source>
        <strain evidence="7 8">DSM 26880</strain>
    </source>
</reference>
<dbReference type="InterPro" id="IPR036259">
    <property type="entry name" value="MFS_trans_sf"/>
</dbReference>
<feature type="transmembrane region" description="Helical" evidence="5">
    <location>
        <begin position="230"/>
        <end position="252"/>
    </location>
</feature>
<feature type="transmembrane region" description="Helical" evidence="5">
    <location>
        <begin position="289"/>
        <end position="311"/>
    </location>
</feature>
<dbReference type="STRING" id="321339.SAMN05444340_10194"/>
<keyword evidence="8" id="KW-1185">Reference proteome</keyword>
<proteinExistence type="predicted"/>
<dbReference type="CDD" id="cd17477">
    <property type="entry name" value="MFS_YcaD_like"/>
    <property type="match status" value="1"/>
</dbReference>